<protein>
    <submittedName>
        <fullName evidence="5">V-type proton ATPase subunit E</fullName>
    </submittedName>
</protein>
<dbReference type="Gene3D" id="3.30.2320.30">
    <property type="entry name" value="ATP synthase, E subunit, C-terminal"/>
    <property type="match status" value="1"/>
</dbReference>
<dbReference type="GO" id="GO:0033178">
    <property type="term" value="C:proton-transporting two-sector ATPase complex, catalytic domain"/>
    <property type="evidence" value="ECO:0007669"/>
    <property type="project" value="InterPro"/>
</dbReference>
<dbReference type="eggNOG" id="KOG1664">
    <property type="taxonomic scope" value="Eukaryota"/>
</dbReference>
<gene>
    <name evidence="5" type="ORF">J056_001284</name>
</gene>
<dbReference type="PANTHER" id="PTHR45715">
    <property type="entry name" value="ATPASE H+-TRANSPORTING V1 SUBUNIT E1A-RELATED"/>
    <property type="match status" value="1"/>
</dbReference>
<evidence type="ECO:0000256" key="1">
    <source>
        <dbReference type="ARBA" id="ARBA00005901"/>
    </source>
</evidence>
<dbReference type="Gene3D" id="6.10.250.1620">
    <property type="match status" value="1"/>
</dbReference>
<dbReference type="SUPFAM" id="SSF160527">
    <property type="entry name" value="V-type ATPase subunit E-like"/>
    <property type="match status" value="1"/>
</dbReference>
<dbReference type="Proteomes" id="UP000014064">
    <property type="component" value="Unassembled WGS sequence"/>
</dbReference>
<feature type="coiled-coil region" evidence="4">
    <location>
        <begin position="11"/>
        <end position="53"/>
    </location>
</feature>
<organism evidence="5 6">
    <name type="scientific">Wallemia ichthyophaga (strain EXF-994 / CBS 113033)</name>
    <dbReference type="NCBI Taxonomy" id="1299270"/>
    <lineage>
        <taxon>Eukaryota</taxon>
        <taxon>Fungi</taxon>
        <taxon>Dikarya</taxon>
        <taxon>Basidiomycota</taxon>
        <taxon>Wallemiomycotina</taxon>
        <taxon>Wallemiomycetes</taxon>
        <taxon>Wallemiales</taxon>
        <taxon>Wallemiaceae</taxon>
        <taxon>Wallemia</taxon>
    </lineage>
</organism>
<dbReference type="KEGG" id="wic:J056_001284"/>
<evidence type="ECO:0000256" key="2">
    <source>
        <dbReference type="ARBA" id="ARBA00022448"/>
    </source>
</evidence>
<dbReference type="HOGENOM" id="CLU_073641_0_0_1"/>
<evidence type="ECO:0000313" key="6">
    <source>
        <dbReference type="Proteomes" id="UP000014064"/>
    </source>
</evidence>
<reference evidence="6" key="1">
    <citation type="journal article" date="2013" name="BMC Genomics">
        <title>Genome and transcriptome sequencing of the halophilic fungus Wallemia ichthyophaga: haloadaptations present and absent.</title>
        <authorList>
            <person name="Zajc J."/>
            <person name="Liu Y."/>
            <person name="Dai W."/>
            <person name="Yang Z."/>
            <person name="Hu J."/>
            <person name="Gostincar C."/>
            <person name="Gunde-Cimerman N."/>
        </authorList>
    </citation>
    <scope>NUCLEOTIDE SEQUENCE [LARGE SCALE GENOMIC DNA]</scope>
    <source>
        <strain evidence="6">EXF-994 / CBS 113033</strain>
    </source>
</reference>
<dbReference type="AlphaFoldDB" id="R9AD74"/>
<dbReference type="InterPro" id="IPR038495">
    <property type="entry name" value="ATPase_E_C"/>
</dbReference>
<evidence type="ECO:0000256" key="4">
    <source>
        <dbReference type="SAM" id="Coils"/>
    </source>
</evidence>
<name>R9AD74_WALI9</name>
<proteinExistence type="inferred from homology"/>
<keyword evidence="3" id="KW-0406">Ion transport</keyword>
<keyword evidence="2" id="KW-0813">Transport</keyword>
<accession>R9AD74</accession>
<dbReference type="HAMAP" id="MF_00311">
    <property type="entry name" value="ATP_synth_E_arch"/>
    <property type="match status" value="1"/>
</dbReference>
<dbReference type="OrthoDB" id="10263003at2759"/>
<comment type="similarity">
    <text evidence="1">Belongs to the V-ATPase E subunit family.</text>
</comment>
<dbReference type="RefSeq" id="XP_009269119.1">
    <property type="nucleotide sequence ID" value="XM_009270844.1"/>
</dbReference>
<sequence>MTKPMDDDEVKHELNKMVQFIKQEAEEKARELRVKADEEYEHEKAKIVAQEQKHLDSVYDKKDKQATVARKIAQSTETNKSRLKVLSSREDHLNTLFEDVKHRVNQLSESDDYAEVIKKLIVQSLLKLIEQQVIIHIRPKDKQVTENSLDSAKSEYKELSGRDVDIQVQTSLEDSAAGGLKASAFGNRIFIDNTIEARLTLLEDRMLPEIRYDLFGSNPNRKFDN</sequence>
<keyword evidence="6" id="KW-1185">Reference proteome</keyword>
<dbReference type="EMBL" id="KE007237">
    <property type="protein sequence ID" value="EOR00055.1"/>
    <property type="molecule type" value="Genomic_DNA"/>
</dbReference>
<dbReference type="GO" id="GO:0046961">
    <property type="term" value="F:proton-transporting ATPase activity, rotational mechanism"/>
    <property type="evidence" value="ECO:0007669"/>
    <property type="project" value="InterPro"/>
</dbReference>
<dbReference type="STRING" id="1299270.R9AD74"/>
<dbReference type="OMA" id="QHMMAFI"/>
<evidence type="ECO:0000313" key="5">
    <source>
        <dbReference type="EMBL" id="EOR00055.1"/>
    </source>
</evidence>
<keyword evidence="4" id="KW-0175">Coiled coil</keyword>
<dbReference type="Pfam" id="PF01991">
    <property type="entry name" value="vATP-synt_E"/>
    <property type="match status" value="1"/>
</dbReference>
<dbReference type="GeneID" id="20374236"/>
<dbReference type="InterPro" id="IPR002842">
    <property type="entry name" value="ATPase_V1_Esu"/>
</dbReference>
<evidence type="ECO:0000256" key="3">
    <source>
        <dbReference type="ARBA" id="ARBA00023065"/>
    </source>
</evidence>